<dbReference type="Proteomes" id="UP001221757">
    <property type="component" value="Unassembled WGS sequence"/>
</dbReference>
<keyword evidence="2" id="KW-1185">Reference proteome</keyword>
<protein>
    <submittedName>
        <fullName evidence="1">Uncharacterized protein</fullName>
    </submittedName>
</protein>
<dbReference type="AlphaFoldDB" id="A0AAD7DQS2"/>
<name>A0AAD7DQS2_MYCRO</name>
<evidence type="ECO:0000313" key="2">
    <source>
        <dbReference type="Proteomes" id="UP001221757"/>
    </source>
</evidence>
<comment type="caution">
    <text evidence="1">The sequence shown here is derived from an EMBL/GenBank/DDBJ whole genome shotgun (WGS) entry which is preliminary data.</text>
</comment>
<dbReference type="EMBL" id="JARKIE010000032">
    <property type="protein sequence ID" value="KAJ7696938.1"/>
    <property type="molecule type" value="Genomic_DNA"/>
</dbReference>
<evidence type="ECO:0000313" key="1">
    <source>
        <dbReference type="EMBL" id="KAJ7696938.1"/>
    </source>
</evidence>
<proteinExistence type="predicted"/>
<organism evidence="1 2">
    <name type="scientific">Mycena rosella</name>
    <name type="common">Pink bonnet</name>
    <name type="synonym">Agaricus rosellus</name>
    <dbReference type="NCBI Taxonomy" id="1033263"/>
    <lineage>
        <taxon>Eukaryota</taxon>
        <taxon>Fungi</taxon>
        <taxon>Dikarya</taxon>
        <taxon>Basidiomycota</taxon>
        <taxon>Agaricomycotina</taxon>
        <taxon>Agaricomycetes</taxon>
        <taxon>Agaricomycetidae</taxon>
        <taxon>Agaricales</taxon>
        <taxon>Marasmiineae</taxon>
        <taxon>Mycenaceae</taxon>
        <taxon>Mycena</taxon>
    </lineage>
</organism>
<gene>
    <name evidence="1" type="ORF">B0H17DRAFT_1052493</name>
</gene>
<sequence>MQSSSSSDVTKEIYLCPGSSTQPECDGADDEKIPQLVRDVVGFEDDSTVPTLTFRLSIPPSYIPVSELTSQPRVVFLSASFVCLGGFTSA</sequence>
<reference evidence="1" key="1">
    <citation type="submission" date="2023-03" db="EMBL/GenBank/DDBJ databases">
        <title>Massive genome expansion in bonnet fungi (Mycena s.s.) driven by repeated elements and novel gene families across ecological guilds.</title>
        <authorList>
            <consortium name="Lawrence Berkeley National Laboratory"/>
            <person name="Harder C.B."/>
            <person name="Miyauchi S."/>
            <person name="Viragh M."/>
            <person name="Kuo A."/>
            <person name="Thoen E."/>
            <person name="Andreopoulos B."/>
            <person name="Lu D."/>
            <person name="Skrede I."/>
            <person name="Drula E."/>
            <person name="Henrissat B."/>
            <person name="Morin E."/>
            <person name="Kohler A."/>
            <person name="Barry K."/>
            <person name="LaButti K."/>
            <person name="Morin E."/>
            <person name="Salamov A."/>
            <person name="Lipzen A."/>
            <person name="Mereny Z."/>
            <person name="Hegedus B."/>
            <person name="Baldrian P."/>
            <person name="Stursova M."/>
            <person name="Weitz H."/>
            <person name="Taylor A."/>
            <person name="Grigoriev I.V."/>
            <person name="Nagy L.G."/>
            <person name="Martin F."/>
            <person name="Kauserud H."/>
        </authorList>
    </citation>
    <scope>NUCLEOTIDE SEQUENCE</scope>
    <source>
        <strain evidence="1">CBHHK067</strain>
    </source>
</reference>
<accession>A0AAD7DQS2</accession>